<feature type="chain" id="PRO_5042230974" evidence="2">
    <location>
        <begin position="19"/>
        <end position="183"/>
    </location>
</feature>
<evidence type="ECO:0000313" key="3">
    <source>
        <dbReference type="EMBL" id="KAJ7309283.1"/>
    </source>
</evidence>
<dbReference type="Proteomes" id="UP001218218">
    <property type="component" value="Unassembled WGS sequence"/>
</dbReference>
<accession>A0AAD7EBH5</accession>
<gene>
    <name evidence="3" type="ORF">DFH08DRAFT_899455</name>
</gene>
<reference evidence="3" key="1">
    <citation type="submission" date="2023-03" db="EMBL/GenBank/DDBJ databases">
        <title>Massive genome expansion in bonnet fungi (Mycena s.s.) driven by repeated elements and novel gene families across ecological guilds.</title>
        <authorList>
            <consortium name="Lawrence Berkeley National Laboratory"/>
            <person name="Harder C.B."/>
            <person name="Miyauchi S."/>
            <person name="Viragh M."/>
            <person name="Kuo A."/>
            <person name="Thoen E."/>
            <person name="Andreopoulos B."/>
            <person name="Lu D."/>
            <person name="Skrede I."/>
            <person name="Drula E."/>
            <person name="Henrissat B."/>
            <person name="Morin E."/>
            <person name="Kohler A."/>
            <person name="Barry K."/>
            <person name="LaButti K."/>
            <person name="Morin E."/>
            <person name="Salamov A."/>
            <person name="Lipzen A."/>
            <person name="Mereny Z."/>
            <person name="Hegedus B."/>
            <person name="Baldrian P."/>
            <person name="Stursova M."/>
            <person name="Weitz H."/>
            <person name="Taylor A."/>
            <person name="Grigoriev I.V."/>
            <person name="Nagy L.G."/>
            <person name="Martin F."/>
            <person name="Kauserud H."/>
        </authorList>
    </citation>
    <scope>NUCLEOTIDE SEQUENCE</scope>
    <source>
        <strain evidence="3">CBHHK002</strain>
    </source>
</reference>
<keyword evidence="4" id="KW-1185">Reference proteome</keyword>
<protein>
    <submittedName>
        <fullName evidence="3">Uncharacterized protein</fullName>
    </submittedName>
</protein>
<feature type="non-terminal residue" evidence="3">
    <location>
        <position position="1"/>
    </location>
</feature>
<proteinExistence type="predicted"/>
<feature type="transmembrane region" description="Helical" evidence="1">
    <location>
        <begin position="38"/>
        <end position="60"/>
    </location>
</feature>
<keyword evidence="1" id="KW-1133">Transmembrane helix</keyword>
<evidence type="ECO:0000256" key="2">
    <source>
        <dbReference type="SAM" id="SignalP"/>
    </source>
</evidence>
<evidence type="ECO:0000256" key="1">
    <source>
        <dbReference type="SAM" id="Phobius"/>
    </source>
</evidence>
<keyword evidence="2" id="KW-0732">Signal</keyword>
<feature type="signal peptide" evidence="2">
    <location>
        <begin position="1"/>
        <end position="18"/>
    </location>
</feature>
<name>A0AAD7EBH5_9AGAR</name>
<sequence length="183" mass="19900">MKVIIIPALSLIVTAVIGFIGASTPDEVDDLDNYEFRLTFGMIILTNLMLMALTAGRIWWIRRDVVSALGPSTTRVYGTIIAMILESGAIYCISIILYLICVVCLDQQDSLPAISVFRGAIPQIMNIAPILILVRVGSGSSVGDETSSYGIRESSCWTHHSLVMHPANVRQPEVARSAVEGHI</sequence>
<keyword evidence="1" id="KW-0812">Transmembrane</keyword>
<dbReference type="EMBL" id="JARIHO010000082">
    <property type="protein sequence ID" value="KAJ7309283.1"/>
    <property type="molecule type" value="Genomic_DNA"/>
</dbReference>
<comment type="caution">
    <text evidence="3">The sequence shown here is derived from an EMBL/GenBank/DDBJ whole genome shotgun (WGS) entry which is preliminary data.</text>
</comment>
<evidence type="ECO:0000313" key="4">
    <source>
        <dbReference type="Proteomes" id="UP001218218"/>
    </source>
</evidence>
<organism evidence="3 4">
    <name type="scientific">Mycena albidolilacea</name>
    <dbReference type="NCBI Taxonomy" id="1033008"/>
    <lineage>
        <taxon>Eukaryota</taxon>
        <taxon>Fungi</taxon>
        <taxon>Dikarya</taxon>
        <taxon>Basidiomycota</taxon>
        <taxon>Agaricomycotina</taxon>
        <taxon>Agaricomycetes</taxon>
        <taxon>Agaricomycetidae</taxon>
        <taxon>Agaricales</taxon>
        <taxon>Marasmiineae</taxon>
        <taxon>Mycenaceae</taxon>
        <taxon>Mycena</taxon>
    </lineage>
</organism>
<feature type="transmembrane region" description="Helical" evidence="1">
    <location>
        <begin position="80"/>
        <end position="100"/>
    </location>
</feature>
<keyword evidence="1" id="KW-0472">Membrane</keyword>
<dbReference type="AlphaFoldDB" id="A0AAD7EBH5"/>